<dbReference type="Pfam" id="PF09709">
    <property type="entry name" value="Cas_Csd1"/>
    <property type="match status" value="1"/>
</dbReference>
<dbReference type="CDD" id="cd09757">
    <property type="entry name" value="Cas8c_I-C"/>
    <property type="match status" value="1"/>
</dbReference>
<reference evidence="2" key="1">
    <citation type="journal article" date="2019" name="Int. J. Syst. Evol. Microbiol.">
        <title>The Global Catalogue of Microorganisms (GCM) 10K type strain sequencing project: providing services to taxonomists for standard genome sequencing and annotation.</title>
        <authorList>
            <consortium name="The Broad Institute Genomics Platform"/>
            <consortium name="The Broad Institute Genome Sequencing Center for Infectious Disease"/>
            <person name="Wu L."/>
            <person name="Ma J."/>
        </authorList>
    </citation>
    <scope>NUCLEOTIDE SEQUENCE [LARGE SCALE GENOMIC DNA]</scope>
    <source>
        <strain evidence="2">CGMCC 1.16306</strain>
    </source>
</reference>
<accession>A0ABV9GPK1</accession>
<dbReference type="EMBL" id="JBHSFW010000017">
    <property type="protein sequence ID" value="MFC4620183.1"/>
    <property type="molecule type" value="Genomic_DNA"/>
</dbReference>
<dbReference type="NCBIfam" id="TIGR01863">
    <property type="entry name" value="cas_Csd1"/>
    <property type="match status" value="1"/>
</dbReference>
<keyword evidence="2" id="KW-1185">Reference proteome</keyword>
<protein>
    <submittedName>
        <fullName evidence="1">Type I-C CRISPR-associated protein Cas8c/Csd1</fullName>
    </submittedName>
</protein>
<gene>
    <name evidence="1" type="primary">cas8c</name>
    <name evidence="1" type="ORF">ACFO4N_15835</name>
</gene>
<comment type="caution">
    <text evidence="1">The sequence shown here is derived from an EMBL/GenBank/DDBJ whole genome shotgun (WGS) entry which is preliminary data.</text>
</comment>
<evidence type="ECO:0000313" key="2">
    <source>
        <dbReference type="Proteomes" id="UP001596022"/>
    </source>
</evidence>
<dbReference type="RefSeq" id="WP_376847299.1">
    <property type="nucleotide sequence ID" value="NZ_JBHSFW010000017.1"/>
</dbReference>
<sequence>MSWLLNLYETYEKNSDKIGVISKRNDDEEFTLLPVSHTTQSAQVEVIVDETGNFYSASIVDRKEGITVIPCTENSFSRTSSPVPHPLHDKLMYVAGDFVEFGGKVKKEPPFNEYIHQLKQWCESTYAHPKVVAIYNYLVKGCLIEDLVAHAILYVDQNNKLIPKWDKKIAELYGEKPPIFKVVTETQDKVFVRFDVHVPGTINTKVWKDPSVYESFIKFYKGKLMEKDICYVTGNLEPRTDKHSSKIRHAADMAKLISANDSTGYTYRGRFKDSKDAGSISFNVSQKAHNALKWLILKQGKTIDGRVFLVWGNDQVEVPSPQDDLHTLLLSMGIVNEDEFKNDGDSTHEVFAEAFHKALAGYKSDLTYRSNVLILVLDAATPGRLSIVYYRNVDKEEYLNRIERWHKTCSWLHDYKKGIRFYGAPATRDIAFAAYGSHASEKVVKGLMERMLPCVVDGQRIPLDIIRSAVQRASNPVAMDTWEWNKTLSITCAVLKKHYEREAFDVSLDVENKNRDYLFGRLLAVADVLEKRALSTDDKRATNAIRYMNAFSRHPARTWQVIQANLQPYQAKLGDQALFYNRLIDEVASQIDFNDFNNKPLSGKYLLGFYSQRHELYKSKKEKDAIKN</sequence>
<name>A0ABV9GPK1_9BACL</name>
<organism evidence="1 2">
    <name type="scientific">Camelliibacillus cellulosilyticus</name>
    <dbReference type="NCBI Taxonomy" id="2174486"/>
    <lineage>
        <taxon>Bacteria</taxon>
        <taxon>Bacillati</taxon>
        <taxon>Bacillota</taxon>
        <taxon>Bacilli</taxon>
        <taxon>Bacillales</taxon>
        <taxon>Sporolactobacillaceae</taxon>
        <taxon>Camelliibacillus</taxon>
    </lineage>
</organism>
<dbReference type="InterPro" id="IPR010144">
    <property type="entry name" value="CRISPR-assoc_prot_Csd1-typ"/>
</dbReference>
<evidence type="ECO:0000313" key="1">
    <source>
        <dbReference type="EMBL" id="MFC4620183.1"/>
    </source>
</evidence>
<proteinExistence type="predicted"/>
<dbReference type="Proteomes" id="UP001596022">
    <property type="component" value="Unassembled WGS sequence"/>
</dbReference>